<keyword evidence="8" id="KW-0645">Protease</keyword>
<evidence type="ECO:0000256" key="3">
    <source>
        <dbReference type="ARBA" id="ARBA00022723"/>
    </source>
</evidence>
<comment type="function">
    <text evidence="6">Required for the formation of a threonylcarbamoyl group on adenosine at position 37 (t(6)A37) in mitochondrial tRNAs that read codons beginning with adenine. Probably involved in the transfer of the threonylcarbamoyl moiety of threonylcarbamoyl-AMP (TC-AMP) to the N6 group of A37. Involved in mitochondrial genome maintenance.</text>
</comment>
<keyword evidence="1 6" id="KW-0808">Transferase</keyword>
<dbReference type="CDD" id="cd24134">
    <property type="entry name" value="ASKHA_NBD_OSGEPL1_QRI7_euk"/>
    <property type="match status" value="1"/>
</dbReference>
<dbReference type="InterPro" id="IPR043129">
    <property type="entry name" value="ATPase_NBD"/>
</dbReference>
<dbReference type="PANTHER" id="PTHR11735">
    <property type="entry name" value="TRNA N6-ADENOSINE THREONYLCARBAMOYLTRANSFERASE"/>
    <property type="match status" value="1"/>
</dbReference>
<comment type="subunit">
    <text evidence="6">Homodimer.</text>
</comment>
<dbReference type="HAMAP" id="MF_01445">
    <property type="entry name" value="TsaD"/>
    <property type="match status" value="1"/>
</dbReference>
<keyword evidence="8" id="KW-0121">Carboxypeptidase</keyword>
<reference evidence="8 9" key="1">
    <citation type="journal article" date="2015" name="Genome Biol. Evol.">
        <title>Comparative Genomics of a Bacterivorous Green Alga Reveals Evolutionary Causalities and Consequences of Phago-Mixotrophic Mode of Nutrition.</title>
        <authorList>
            <person name="Burns J.A."/>
            <person name="Paasch A."/>
            <person name="Narechania A."/>
            <person name="Kim E."/>
        </authorList>
    </citation>
    <scope>NUCLEOTIDE SEQUENCE [LARGE SCALE GENOMIC DNA]</scope>
    <source>
        <strain evidence="8 9">PLY_AMNH</strain>
    </source>
</reference>
<keyword evidence="3 6" id="KW-0479">Metal-binding</keyword>
<dbReference type="InterPro" id="IPR017861">
    <property type="entry name" value="KAE1/TsaD"/>
</dbReference>
<evidence type="ECO:0000259" key="7">
    <source>
        <dbReference type="Pfam" id="PF00814"/>
    </source>
</evidence>
<dbReference type="SUPFAM" id="SSF53067">
    <property type="entry name" value="Actin-like ATPase domain"/>
    <property type="match status" value="1"/>
</dbReference>
<dbReference type="GO" id="GO:0046872">
    <property type="term" value="F:metal ion binding"/>
    <property type="evidence" value="ECO:0007669"/>
    <property type="project" value="UniProtKB-KW"/>
</dbReference>
<dbReference type="NCBIfam" id="TIGR00329">
    <property type="entry name" value="gcp_kae1"/>
    <property type="match status" value="1"/>
</dbReference>
<dbReference type="NCBIfam" id="TIGR03723">
    <property type="entry name" value="T6A_TsaD_YgjD"/>
    <property type="match status" value="1"/>
</dbReference>
<comment type="similarity">
    <text evidence="6">Belongs to the KAE1 / TsaD family.</text>
</comment>
<protein>
    <recommendedName>
        <fullName evidence="6">Glycoprotease 1</fullName>
    </recommendedName>
</protein>
<proteinExistence type="inferred from homology"/>
<dbReference type="EMBL" id="LGRX02009975">
    <property type="protein sequence ID" value="KAK3271148.1"/>
    <property type="molecule type" value="Genomic_DNA"/>
</dbReference>
<keyword evidence="9" id="KW-1185">Reference proteome</keyword>
<dbReference type="GO" id="GO:0002949">
    <property type="term" value="P:tRNA threonylcarbamoyladenosine modification"/>
    <property type="evidence" value="ECO:0007669"/>
    <property type="project" value="UniProtKB-UniRule"/>
</dbReference>
<dbReference type="Gene3D" id="3.30.420.40">
    <property type="match status" value="2"/>
</dbReference>
<evidence type="ECO:0000256" key="4">
    <source>
        <dbReference type="ARBA" id="ARBA00023315"/>
    </source>
</evidence>
<keyword evidence="2 6" id="KW-0819">tRNA processing</keyword>
<gene>
    <name evidence="6" type="primary">GCP1</name>
    <name evidence="8" type="ORF">CYMTET_20484</name>
</gene>
<dbReference type="GO" id="GO:0004180">
    <property type="term" value="F:carboxypeptidase activity"/>
    <property type="evidence" value="ECO:0007669"/>
    <property type="project" value="UniProtKB-KW"/>
</dbReference>
<evidence type="ECO:0000313" key="8">
    <source>
        <dbReference type="EMBL" id="KAK3271148.1"/>
    </source>
</evidence>
<feature type="domain" description="Gcp-like" evidence="7">
    <location>
        <begin position="143"/>
        <end position="443"/>
    </location>
</feature>
<evidence type="ECO:0000313" key="9">
    <source>
        <dbReference type="Proteomes" id="UP001190700"/>
    </source>
</evidence>
<evidence type="ECO:0000256" key="2">
    <source>
        <dbReference type="ARBA" id="ARBA00022694"/>
    </source>
</evidence>
<dbReference type="GO" id="GO:0005739">
    <property type="term" value="C:mitochondrion"/>
    <property type="evidence" value="ECO:0007669"/>
    <property type="project" value="UniProtKB-SubCell"/>
</dbReference>
<dbReference type="AlphaFoldDB" id="A0AAE0G4F7"/>
<comment type="catalytic activity">
    <reaction evidence="5 6">
        <text>L-threonylcarbamoyladenylate + adenosine(37) in tRNA = N(6)-L-threonylcarbamoyladenosine(37) in tRNA + AMP + H(+)</text>
        <dbReference type="Rhea" id="RHEA:37059"/>
        <dbReference type="Rhea" id="RHEA-COMP:10162"/>
        <dbReference type="Rhea" id="RHEA-COMP:10163"/>
        <dbReference type="ChEBI" id="CHEBI:15378"/>
        <dbReference type="ChEBI" id="CHEBI:73682"/>
        <dbReference type="ChEBI" id="CHEBI:74411"/>
        <dbReference type="ChEBI" id="CHEBI:74418"/>
        <dbReference type="ChEBI" id="CHEBI:456215"/>
        <dbReference type="EC" id="2.3.1.234"/>
    </reaction>
</comment>
<dbReference type="FunFam" id="3.30.420.40:FF:000012">
    <property type="entry name" value="tRNA N6-adenosine threonylcarbamoyltransferase"/>
    <property type="match status" value="1"/>
</dbReference>
<sequence length="519" mass="55243">MWVQNAFQRLSKTTSTRLFVGLRLAKDTSGMCWRGVLYDAPTIAAAQVQRHEVQANGKKTKRGGVALSRRFLPAKRPITEQSFAESASRTHHARRVCISASAENGHISVGNGFNEQEKTELVLGIESSCDDTGVAIVTGDGRILAQSLASQNELHAQWGGVVPKLAQGAHQEAIDGGIVETTLEKAGVRPEQLSAIAITIGPGLSLCLRVGVRKARSLAAAHNLPLVPVHHMEAHTLIARLTAGVENVQFPFLALLVSGGHNLLVLVRGVGEYVQLGSSLDDALGEAYDKTARLLGLDVGGGGGPALEKLAKQGDDKGIPFSVPMIRKGNCDFSYAGLKTAVRLAVEDKVGDDPPSESNMQVRADIAASFQRCAVKHLEHRTKRAVTWARELEPEISCLVVSGGVASNQVVRARLAEVAEQAGLPLICPPPSLCTDNGVMVAWTGVERLRLGLTEAPPTEEQAALEATGEVDVSLKPRWLLGERHPMAVQLGSAKGMKTKRIHPALTGLCTPKELSSPS</sequence>
<dbReference type="GO" id="GO:0061711">
    <property type="term" value="F:tRNA N(6)-L-threonylcarbamoyladenine synthase activity"/>
    <property type="evidence" value="ECO:0007669"/>
    <property type="project" value="UniProtKB-EC"/>
</dbReference>
<dbReference type="Pfam" id="PF00814">
    <property type="entry name" value="TsaD"/>
    <property type="match status" value="1"/>
</dbReference>
<comment type="cofactor">
    <cofactor evidence="6">
        <name>a divalent metal cation</name>
        <dbReference type="ChEBI" id="CHEBI:60240"/>
    </cofactor>
    <text evidence="6">Binds 1 divalent metal cation per subunit.</text>
</comment>
<dbReference type="PANTHER" id="PTHR11735:SF6">
    <property type="entry name" value="TRNA N6-ADENOSINE THREONYLCARBAMOYLTRANSFERASE, MITOCHONDRIAL"/>
    <property type="match status" value="1"/>
</dbReference>
<dbReference type="FunFam" id="3.30.420.40:FF:000133">
    <property type="entry name" value="Probable tRNA N6-adenosine threonylcarbamoyltransferase, mitochondrial"/>
    <property type="match status" value="1"/>
</dbReference>
<dbReference type="InterPro" id="IPR022450">
    <property type="entry name" value="TsaD"/>
</dbReference>
<accession>A0AAE0G4F7</accession>
<organism evidence="8 9">
    <name type="scientific">Cymbomonas tetramitiformis</name>
    <dbReference type="NCBI Taxonomy" id="36881"/>
    <lineage>
        <taxon>Eukaryota</taxon>
        <taxon>Viridiplantae</taxon>
        <taxon>Chlorophyta</taxon>
        <taxon>Pyramimonadophyceae</taxon>
        <taxon>Pyramimonadales</taxon>
        <taxon>Pyramimonadaceae</taxon>
        <taxon>Cymbomonas</taxon>
    </lineage>
</organism>
<dbReference type="PRINTS" id="PR00789">
    <property type="entry name" value="OSIALOPTASE"/>
</dbReference>
<evidence type="ECO:0000256" key="5">
    <source>
        <dbReference type="ARBA" id="ARBA00048117"/>
    </source>
</evidence>
<evidence type="ECO:0000256" key="1">
    <source>
        <dbReference type="ARBA" id="ARBA00022679"/>
    </source>
</evidence>
<keyword evidence="4 6" id="KW-0012">Acyltransferase</keyword>
<evidence type="ECO:0000256" key="6">
    <source>
        <dbReference type="HAMAP-Rule" id="MF_03179"/>
    </source>
</evidence>
<comment type="caution">
    <text evidence="8">The sequence shown here is derived from an EMBL/GenBank/DDBJ whole genome shotgun (WGS) entry which is preliminary data.</text>
</comment>
<comment type="subcellular location">
    <subcellularLocation>
        <location evidence="6">Mitochondrion</location>
    </subcellularLocation>
</comment>
<name>A0AAE0G4F7_9CHLO</name>
<dbReference type="Proteomes" id="UP001190700">
    <property type="component" value="Unassembled WGS sequence"/>
</dbReference>
<keyword evidence="8" id="KW-0378">Hydrolase</keyword>
<dbReference type="InterPro" id="IPR000905">
    <property type="entry name" value="Gcp-like_dom"/>
</dbReference>
<keyword evidence="6" id="KW-0496">Mitochondrion</keyword>